<dbReference type="InterPro" id="IPR007159">
    <property type="entry name" value="SpoVT-AbrB_dom"/>
</dbReference>
<organism evidence="2 3">
    <name type="scientific">Caballeronia concitans</name>
    <dbReference type="NCBI Taxonomy" id="1777133"/>
    <lineage>
        <taxon>Bacteria</taxon>
        <taxon>Pseudomonadati</taxon>
        <taxon>Pseudomonadota</taxon>
        <taxon>Betaproteobacteria</taxon>
        <taxon>Burkholderiales</taxon>
        <taxon>Burkholderiaceae</taxon>
        <taxon>Caballeronia</taxon>
    </lineage>
</organism>
<dbReference type="AlphaFoldDB" id="A0A658QS66"/>
<name>A0A658QS66_9BURK</name>
<feature type="domain" description="SpoVT-AbrB" evidence="1">
    <location>
        <begin position="6"/>
        <end position="50"/>
    </location>
</feature>
<dbReference type="InterPro" id="IPR037914">
    <property type="entry name" value="SpoVT-AbrB_sf"/>
</dbReference>
<evidence type="ECO:0000259" key="1">
    <source>
        <dbReference type="SMART" id="SM00966"/>
    </source>
</evidence>
<dbReference type="Gene3D" id="2.10.260.10">
    <property type="match status" value="1"/>
</dbReference>
<comment type="caution">
    <text evidence="2">The sequence shown here is derived from an EMBL/GenBank/DDBJ whole genome shotgun (WGS) entry which is preliminary data.</text>
</comment>
<dbReference type="GO" id="GO:0003677">
    <property type="term" value="F:DNA binding"/>
    <property type="evidence" value="ECO:0007669"/>
    <property type="project" value="InterPro"/>
</dbReference>
<accession>A0A658QS66</accession>
<evidence type="ECO:0000313" key="3">
    <source>
        <dbReference type="Proteomes" id="UP000198263"/>
    </source>
</evidence>
<sequence length="81" mass="9077">MNLLISKWGNSLAVRIPAEYLRHIGLSEGDQVQASLTVDGGIYLRAAKWDRRAFAQEIATTRDAMPMGESVIDELRRGARY</sequence>
<protein>
    <submittedName>
        <fullName evidence="2">SpoVT / AbrB like domain protein</fullName>
    </submittedName>
</protein>
<reference evidence="2 3" key="1">
    <citation type="submission" date="2016-01" db="EMBL/GenBank/DDBJ databases">
        <authorList>
            <person name="Peeters C."/>
        </authorList>
    </citation>
    <scope>NUCLEOTIDE SEQUENCE [LARGE SCALE GENOMIC DNA]</scope>
    <source>
        <strain evidence="2">LMG 29315</strain>
    </source>
</reference>
<evidence type="ECO:0000313" key="2">
    <source>
        <dbReference type="EMBL" id="SAL15384.1"/>
    </source>
</evidence>
<dbReference type="Proteomes" id="UP000198263">
    <property type="component" value="Unassembled WGS sequence"/>
</dbReference>
<dbReference type="Pfam" id="PF04014">
    <property type="entry name" value="MazE_antitoxin"/>
    <property type="match status" value="1"/>
</dbReference>
<keyword evidence="3" id="KW-1185">Reference proteome</keyword>
<dbReference type="EMBL" id="FCNV02000001">
    <property type="protein sequence ID" value="SAL15384.1"/>
    <property type="molecule type" value="Genomic_DNA"/>
</dbReference>
<dbReference type="RefSeq" id="WP_040051757.1">
    <property type="nucleotide sequence ID" value="NZ_FCNV02000001.1"/>
</dbReference>
<proteinExistence type="predicted"/>
<dbReference type="SMART" id="SM00966">
    <property type="entry name" value="SpoVT_AbrB"/>
    <property type="match status" value="1"/>
</dbReference>
<dbReference type="SUPFAM" id="SSF89447">
    <property type="entry name" value="AbrB/MazE/MraZ-like"/>
    <property type="match status" value="1"/>
</dbReference>
<gene>
    <name evidence="2" type="ORF">AWB72_00817</name>
</gene>